<sequence length="271" mass="31747">MVRVRRSYRRKRYGVVRRKSRMSRRKRYAGRRRRRIARGLPRKSIVYRYVPYAKGTGGTPTCRLDTMGDTGGFHAFRSNLAKDINFSDVEKKMYTHFRVLKVYIKYIPEFKGTVSAMQMANAPDWILPTCYRATIVSSDLPSTQKDFLEQYKVKPFDPTKVQRFIFTPKFINPLLWNPKPMTAWLAISKMPSATLNAINTPCISWSPYKFMYNDVVKNTWTECSLEFRTVMSYKVELMRCTDLPGVQDSHSFNAAEHKTVHVHKNPNYKPE</sequence>
<reference evidence="1" key="1">
    <citation type="submission" date="2022-01" db="EMBL/GenBank/DDBJ databases">
        <title>Cycloviruses identified in Lasionycteris noctivagans and Tadarida brasiliensis fecal samples from Arizona (USA).</title>
        <authorList>
            <person name="Harding C."/>
            <person name="Larsen B.B."/>
            <person name="Gryseels S."/>
            <person name="Kraberger S."/>
            <person name="Suazo C."/>
            <person name="Worobey M."/>
            <person name="Van Doorslaer K."/>
            <person name="Varsani A."/>
        </authorList>
    </citation>
    <scope>NUCLEOTIDE SEQUENCE [LARGE SCALE GENOMIC DNA]</scope>
    <source>
        <strain evidence="1">UA15_2320</strain>
    </source>
</reference>
<keyword evidence="2" id="KW-1185">Reference proteome</keyword>
<dbReference type="KEGG" id="vg:80544688"/>
<proteinExistence type="predicted"/>
<evidence type="ECO:0000313" key="2">
    <source>
        <dbReference type="Proteomes" id="UP001157220"/>
    </source>
</evidence>
<organism evidence="1 2">
    <name type="scientific">Chifec virus UA15_2320</name>
    <dbReference type="NCBI Taxonomy" id="2914460"/>
    <lineage>
        <taxon>Viruses</taxon>
        <taxon>Monodnaviria</taxon>
        <taxon>Shotokuvirae</taxon>
        <taxon>Cressdnaviricota</taxon>
        <taxon>Arfiviricetes</taxon>
        <taxon>Cirlivirales</taxon>
        <taxon>Circoviridae</taxon>
        <taxon>Cyclovirus</taxon>
        <taxon>Cyclovirus liljak</taxon>
    </lineage>
</organism>
<dbReference type="GeneID" id="80544688"/>
<dbReference type="EMBL" id="OM262459">
    <property type="protein sequence ID" value="UNY50609.1"/>
    <property type="molecule type" value="Genomic_DNA"/>
</dbReference>
<evidence type="ECO:0000313" key="1">
    <source>
        <dbReference type="EMBL" id="UNY50609.1"/>
    </source>
</evidence>
<name>A0AAX3A7R6_9CIRC</name>
<dbReference type="RefSeq" id="YP_010805748.1">
    <property type="nucleotide sequence ID" value="NC_077191.1"/>
</dbReference>
<protein>
    <submittedName>
        <fullName evidence="1">Capsid protein</fullName>
    </submittedName>
</protein>
<dbReference type="Proteomes" id="UP001157220">
    <property type="component" value="Segment"/>
</dbReference>
<accession>A0AAX3A7R6</accession>